<dbReference type="AlphaFoldDB" id="A0A4R9K2J1"/>
<gene>
    <name evidence="5" type="ORF">EHQ58_09185</name>
</gene>
<dbReference type="Proteomes" id="UP000297693">
    <property type="component" value="Unassembled WGS sequence"/>
</dbReference>
<evidence type="ECO:0000256" key="2">
    <source>
        <dbReference type="ARBA" id="ARBA00023125"/>
    </source>
</evidence>
<evidence type="ECO:0000313" key="6">
    <source>
        <dbReference type="Proteomes" id="UP000297693"/>
    </source>
</evidence>
<dbReference type="PANTHER" id="PTHR43280">
    <property type="entry name" value="ARAC-FAMILY TRANSCRIPTIONAL REGULATOR"/>
    <property type="match status" value="1"/>
</dbReference>
<dbReference type="GO" id="GO:0003700">
    <property type="term" value="F:DNA-binding transcription factor activity"/>
    <property type="evidence" value="ECO:0007669"/>
    <property type="project" value="InterPro"/>
</dbReference>
<dbReference type="InterPro" id="IPR018060">
    <property type="entry name" value="HTH_AraC"/>
</dbReference>
<dbReference type="GO" id="GO:0043565">
    <property type="term" value="F:sequence-specific DNA binding"/>
    <property type="evidence" value="ECO:0007669"/>
    <property type="project" value="InterPro"/>
</dbReference>
<evidence type="ECO:0000259" key="4">
    <source>
        <dbReference type="PROSITE" id="PS01124"/>
    </source>
</evidence>
<keyword evidence="6" id="KW-1185">Reference proteome</keyword>
<dbReference type="PRINTS" id="PR00032">
    <property type="entry name" value="HTHARAC"/>
</dbReference>
<dbReference type="InterPro" id="IPR020449">
    <property type="entry name" value="Tscrpt_reg_AraC-type_HTH"/>
</dbReference>
<protein>
    <submittedName>
        <fullName evidence="5">Helix-turn-helix domain-containing protein</fullName>
    </submittedName>
</protein>
<keyword evidence="3" id="KW-0804">Transcription</keyword>
<sequence length="286" mass="33193">MNSPMKVIRYELSDPTTGSHFHFTNDLTQDLDKALANPTANRILWNRNRENFTFTCDDKTVVLKENSFCTLTALNYVKIPSNKQRLTAISFNREFYCIRDHDHEVSCNGILFYGAQNFSVLKIPVKETGPFDKLTDLFLKEFEEGDSLHGEMLVSLLKILIIRLTRIGRNHIIGIQGDKQSIETIRKFNLLVEENFRKYKQISEYSIMLNITSKKLSELFRHAKLDPPLQTIHQRIILEAKRMLLFTLKSVNEISDDLGFEDASQFSKLFKKYTGKSPSIFRSKKN</sequence>
<dbReference type="OrthoDB" id="9799319at2"/>
<dbReference type="EMBL" id="RQGD01000025">
    <property type="protein sequence ID" value="TGL59080.1"/>
    <property type="molecule type" value="Genomic_DNA"/>
</dbReference>
<evidence type="ECO:0000313" key="5">
    <source>
        <dbReference type="EMBL" id="TGL59080.1"/>
    </source>
</evidence>
<dbReference type="PANTHER" id="PTHR43280:SF32">
    <property type="entry name" value="TRANSCRIPTIONAL REGULATORY PROTEIN"/>
    <property type="match status" value="1"/>
</dbReference>
<comment type="caution">
    <text evidence="5">The sequence shown here is derived from an EMBL/GenBank/DDBJ whole genome shotgun (WGS) entry which is preliminary data.</text>
</comment>
<accession>A0A4R9K2J1</accession>
<dbReference type="InterPro" id="IPR009057">
    <property type="entry name" value="Homeodomain-like_sf"/>
</dbReference>
<proteinExistence type="predicted"/>
<dbReference type="Pfam" id="PF12833">
    <property type="entry name" value="HTH_18"/>
    <property type="match status" value="1"/>
</dbReference>
<dbReference type="Gene3D" id="1.10.10.60">
    <property type="entry name" value="Homeodomain-like"/>
    <property type="match status" value="1"/>
</dbReference>
<evidence type="ECO:0000256" key="3">
    <source>
        <dbReference type="ARBA" id="ARBA00023163"/>
    </source>
</evidence>
<organism evidence="5 6">
    <name type="scientific">Leptospira ognonensis</name>
    <dbReference type="NCBI Taxonomy" id="2484945"/>
    <lineage>
        <taxon>Bacteria</taxon>
        <taxon>Pseudomonadati</taxon>
        <taxon>Spirochaetota</taxon>
        <taxon>Spirochaetia</taxon>
        <taxon>Leptospirales</taxon>
        <taxon>Leptospiraceae</taxon>
        <taxon>Leptospira</taxon>
    </lineage>
</organism>
<dbReference type="PROSITE" id="PS01124">
    <property type="entry name" value="HTH_ARAC_FAMILY_2"/>
    <property type="match status" value="1"/>
</dbReference>
<keyword evidence="1" id="KW-0805">Transcription regulation</keyword>
<keyword evidence="2" id="KW-0238">DNA-binding</keyword>
<dbReference type="SMART" id="SM00342">
    <property type="entry name" value="HTH_ARAC"/>
    <property type="match status" value="1"/>
</dbReference>
<evidence type="ECO:0000256" key="1">
    <source>
        <dbReference type="ARBA" id="ARBA00023015"/>
    </source>
</evidence>
<dbReference type="SUPFAM" id="SSF46689">
    <property type="entry name" value="Homeodomain-like"/>
    <property type="match status" value="1"/>
</dbReference>
<name>A0A4R9K2J1_9LEPT</name>
<reference evidence="5" key="1">
    <citation type="journal article" date="2019" name="PLoS Negl. Trop. Dis.">
        <title>Revisiting the worldwide diversity of Leptospira species in the environment.</title>
        <authorList>
            <person name="Vincent A.T."/>
            <person name="Schiettekatte O."/>
            <person name="Bourhy P."/>
            <person name="Veyrier F.J."/>
            <person name="Picardeau M."/>
        </authorList>
    </citation>
    <scope>NUCLEOTIDE SEQUENCE [LARGE SCALE GENOMIC DNA]</scope>
    <source>
        <strain evidence="5">201702476</strain>
    </source>
</reference>
<feature type="domain" description="HTH araC/xylS-type" evidence="4">
    <location>
        <begin position="186"/>
        <end position="284"/>
    </location>
</feature>
<dbReference type="RefSeq" id="WP_135623607.1">
    <property type="nucleotide sequence ID" value="NZ_RQGD01000025.1"/>
</dbReference>